<dbReference type="GeneID" id="39574326"/>
<reference evidence="1 2" key="1">
    <citation type="submission" date="2014-12" db="EMBL/GenBank/DDBJ databases">
        <title>Comparative genome analysis of Bacillus coagulans HM-08, Clostridium butyricum HM-68, Bacillus subtilis HM-66 and Bacillus licheniformis BL-09.</title>
        <authorList>
            <person name="Zhang H."/>
        </authorList>
    </citation>
    <scope>NUCLEOTIDE SEQUENCE [LARGE SCALE GENOMIC DNA]</scope>
    <source>
        <strain evidence="1 2">HM-66</strain>
    </source>
</reference>
<gene>
    <name evidence="1" type="ORF">SC09_contig8orf00091</name>
</gene>
<sequence>MPDIMTENMLKIAVDVGSSENRTLDCTDFGQKNKLVNSNDYIRVSEETNYQREIKYEKLPFSEKLHLKITKLHEDGKECTNEVANRIINELKQQSFLIGAATKFDRSGKSEKMLSQQFKHQQFPYYLNVIAGITMVMNERGVTTAQIKLKTLFPPNELTPNNAPETEEIAKGVLCGTYKVKNLLTGQTFEFSIVDEDYEVLEEMKMALARLLSTEAIKLDDDDDVDAEQMEEIINENTLLFIDIGNSTTNVSIFEDGKYQPKSNETFTQLNGNVLLQYVGNSIKQAFTTLPEINTKDAIKALETGKMKIGRGKKDVTEAVQQAITKFSSELYNKIRTDYFTNKGIASYNIAYLLVSGGGSVAPENVDNTARELHRLFQNEETFDEEGIGLLIVDIDKGNEENPEESVRDLNVNGAGDFFDLEYIEEAELEPQG</sequence>
<dbReference type="EMBL" id="JXBC01000014">
    <property type="protein sequence ID" value="KIU04447.1"/>
    <property type="molecule type" value="Genomic_DNA"/>
</dbReference>
<proteinExistence type="predicted"/>
<name>A0A0D1KDX8_BACIU</name>
<protein>
    <recommendedName>
        <fullName evidence="3">Actin-like protein N-terminal domain-containing protein</fullName>
    </recommendedName>
</protein>
<evidence type="ECO:0008006" key="3">
    <source>
        <dbReference type="Google" id="ProtNLM"/>
    </source>
</evidence>
<accession>A0A0D1KDX8</accession>
<dbReference type="PATRIC" id="fig|1423.173.peg.4894"/>
<dbReference type="AlphaFoldDB" id="A0A0D1KDX8"/>
<comment type="caution">
    <text evidence="1">The sequence shown here is derived from an EMBL/GenBank/DDBJ whole genome shotgun (WGS) entry which is preliminary data.</text>
</comment>
<dbReference type="RefSeq" id="WP_043859050.1">
    <property type="nucleotide sequence ID" value="NZ_CP061871.1"/>
</dbReference>
<organism evidence="1 2">
    <name type="scientific">Bacillus subtilis</name>
    <dbReference type="NCBI Taxonomy" id="1423"/>
    <lineage>
        <taxon>Bacteria</taxon>
        <taxon>Bacillati</taxon>
        <taxon>Bacillota</taxon>
        <taxon>Bacilli</taxon>
        <taxon>Bacillales</taxon>
        <taxon>Bacillaceae</taxon>
        <taxon>Bacillus</taxon>
    </lineage>
</organism>
<evidence type="ECO:0000313" key="2">
    <source>
        <dbReference type="Proteomes" id="UP000032247"/>
    </source>
</evidence>
<dbReference type="SUPFAM" id="SSF53067">
    <property type="entry name" value="Actin-like ATPase domain"/>
    <property type="match status" value="1"/>
</dbReference>
<dbReference type="Gene3D" id="3.30.420.40">
    <property type="match status" value="1"/>
</dbReference>
<evidence type="ECO:0000313" key="1">
    <source>
        <dbReference type="EMBL" id="KIU04447.1"/>
    </source>
</evidence>
<dbReference type="InterPro" id="IPR043129">
    <property type="entry name" value="ATPase_NBD"/>
</dbReference>
<dbReference type="Proteomes" id="UP000032247">
    <property type="component" value="Unassembled WGS sequence"/>
</dbReference>